<evidence type="ECO:0000256" key="1">
    <source>
        <dbReference type="SAM" id="MobiDB-lite"/>
    </source>
</evidence>
<reference evidence="2 3" key="1">
    <citation type="journal article" date="2019" name="Science">
        <title>Social genes are selection hotspots in kin groups of a soil microbe.</title>
        <authorList>
            <person name="Wielgoss S."/>
            <person name="Wolfensberger R."/>
            <person name="Sun L."/>
            <person name="Fiegna F."/>
            <person name="Velicer G.J."/>
        </authorList>
    </citation>
    <scope>NUCLEOTIDE SEQUENCE [LARGE SCALE GENOMIC DNA]</scope>
    <source>
        <strain evidence="2 3">MC3.5.9c15</strain>
    </source>
</reference>
<feature type="compositionally biased region" description="Polar residues" evidence="1">
    <location>
        <begin position="20"/>
        <end position="48"/>
    </location>
</feature>
<gene>
    <name evidence="2" type="ORF">BHS09_00970</name>
</gene>
<organism evidence="2 3">
    <name type="scientific">Myxococcus xanthus</name>
    <dbReference type="NCBI Taxonomy" id="34"/>
    <lineage>
        <taxon>Bacteria</taxon>
        <taxon>Pseudomonadati</taxon>
        <taxon>Myxococcota</taxon>
        <taxon>Myxococcia</taxon>
        <taxon>Myxococcales</taxon>
        <taxon>Cystobacterineae</taxon>
        <taxon>Myxococcaceae</taxon>
        <taxon>Myxococcus</taxon>
    </lineage>
</organism>
<protein>
    <submittedName>
        <fullName evidence="2">Uncharacterized protein</fullName>
    </submittedName>
</protein>
<evidence type="ECO:0000313" key="3">
    <source>
        <dbReference type="Proteomes" id="UP000320179"/>
    </source>
</evidence>
<evidence type="ECO:0000313" key="2">
    <source>
        <dbReference type="EMBL" id="QDE72229.1"/>
    </source>
</evidence>
<accession>A0AAE6G768</accession>
<dbReference type="AlphaFoldDB" id="A0AAE6G768"/>
<proteinExistence type="predicted"/>
<dbReference type="Proteomes" id="UP000320179">
    <property type="component" value="Chromosome"/>
</dbReference>
<dbReference type="EMBL" id="CP017174">
    <property type="protein sequence ID" value="QDE72229.1"/>
    <property type="molecule type" value="Genomic_DNA"/>
</dbReference>
<name>A0AAE6G768_MYXXA</name>
<feature type="region of interest" description="Disordered" evidence="1">
    <location>
        <begin position="1"/>
        <end position="60"/>
    </location>
</feature>
<sequence length="60" mass="6728">MIRAEHGLPLRQDYSGMRPGNNSNDTNLSMFDQGSDNRSFFQRMSGQPTPIGKILNDQEG</sequence>